<feature type="region of interest" description="Disordered" evidence="1">
    <location>
        <begin position="18"/>
        <end position="63"/>
    </location>
</feature>
<name>A0A9D1W6D5_9FIRM</name>
<dbReference type="InterPro" id="IPR028082">
    <property type="entry name" value="Peripla_BP_I"/>
</dbReference>
<dbReference type="PANTHER" id="PTHR35271:SF1">
    <property type="entry name" value="ABC TRANSPORTER, SUBSTRATE-BINDING LIPOPROTEIN"/>
    <property type="match status" value="1"/>
</dbReference>
<dbReference type="Pfam" id="PF04392">
    <property type="entry name" value="ABC_sub_bind"/>
    <property type="match status" value="1"/>
</dbReference>
<dbReference type="PROSITE" id="PS51257">
    <property type="entry name" value="PROKAR_LIPOPROTEIN"/>
    <property type="match status" value="1"/>
</dbReference>
<dbReference type="SUPFAM" id="SSF53822">
    <property type="entry name" value="Periplasmic binding protein-like I"/>
    <property type="match status" value="1"/>
</dbReference>
<dbReference type="CDD" id="cd06325">
    <property type="entry name" value="PBP1_ABC_unchar_transporter"/>
    <property type="match status" value="1"/>
</dbReference>
<gene>
    <name evidence="3" type="ORF">IAA28_07670</name>
</gene>
<evidence type="ECO:0000256" key="1">
    <source>
        <dbReference type="SAM" id="MobiDB-lite"/>
    </source>
</evidence>
<feature type="compositionally biased region" description="Acidic residues" evidence="1">
    <location>
        <begin position="28"/>
        <end position="61"/>
    </location>
</feature>
<feature type="chain" id="PRO_5039455708" evidence="2">
    <location>
        <begin position="19"/>
        <end position="352"/>
    </location>
</feature>
<feature type="signal peptide" evidence="2">
    <location>
        <begin position="1"/>
        <end position="18"/>
    </location>
</feature>
<evidence type="ECO:0000313" key="4">
    <source>
        <dbReference type="Proteomes" id="UP000886780"/>
    </source>
</evidence>
<dbReference type="PANTHER" id="PTHR35271">
    <property type="entry name" value="ABC TRANSPORTER, SUBSTRATE-BINDING LIPOPROTEIN-RELATED"/>
    <property type="match status" value="1"/>
</dbReference>
<evidence type="ECO:0000313" key="3">
    <source>
        <dbReference type="EMBL" id="HIX52667.1"/>
    </source>
</evidence>
<evidence type="ECO:0000256" key="2">
    <source>
        <dbReference type="SAM" id="SignalP"/>
    </source>
</evidence>
<keyword evidence="2" id="KW-0732">Signal</keyword>
<organism evidence="3 4">
    <name type="scientific">Candidatus Lachnoclostridium stercoripullorum</name>
    <dbReference type="NCBI Taxonomy" id="2838635"/>
    <lineage>
        <taxon>Bacteria</taxon>
        <taxon>Bacillati</taxon>
        <taxon>Bacillota</taxon>
        <taxon>Clostridia</taxon>
        <taxon>Lachnospirales</taxon>
        <taxon>Lachnospiraceae</taxon>
    </lineage>
</organism>
<reference evidence="3" key="1">
    <citation type="journal article" date="2021" name="PeerJ">
        <title>Extensive microbial diversity within the chicken gut microbiome revealed by metagenomics and culture.</title>
        <authorList>
            <person name="Gilroy R."/>
            <person name="Ravi A."/>
            <person name="Getino M."/>
            <person name="Pursley I."/>
            <person name="Horton D.L."/>
            <person name="Alikhan N.F."/>
            <person name="Baker D."/>
            <person name="Gharbi K."/>
            <person name="Hall N."/>
            <person name="Watson M."/>
            <person name="Adriaenssens E.M."/>
            <person name="Foster-Nyarko E."/>
            <person name="Jarju S."/>
            <person name="Secka A."/>
            <person name="Antonio M."/>
            <person name="Oren A."/>
            <person name="Chaudhuri R.R."/>
            <person name="La Ragione R."/>
            <person name="Hildebrand F."/>
            <person name="Pallen M.J."/>
        </authorList>
    </citation>
    <scope>NUCLEOTIDE SEQUENCE</scope>
    <source>
        <strain evidence="3">ChiGjej4B4-12881</strain>
    </source>
</reference>
<sequence>MKKAAALSMAAVMAAAMAGCGSSSTETETAETTEAAAEDAADAEETAAEEDTAGEAEEADGEEKTYRIGVLQYVQHDALDKCNEGFIEALDASGISYEVDQQNAAGDTPTCTTIAQKFVNDGDDLIFAIATPAAQACAAETEEIPIVLTGVTDPAGSGLVDTNEAPGGNVTGSSDLTPVAEQIDLLQQILPEAKTVGILYCSAESNSEIQAQLAHEACEAAGLTAVDYTVSTSNDIQTVVESMVGNVDAIYAPTDNIIAAGMPTVAMIANENKLPIIAGEEGMCNAGALATYSIDYKELGKVAGEMAVQILTEGASPAEMPIEYYPSEMLQLVVNEETAAELGIDVAGITLE</sequence>
<comment type="caution">
    <text evidence="3">The sequence shown here is derived from an EMBL/GenBank/DDBJ whole genome shotgun (WGS) entry which is preliminary data.</text>
</comment>
<reference evidence="3" key="2">
    <citation type="submission" date="2021-04" db="EMBL/GenBank/DDBJ databases">
        <authorList>
            <person name="Gilroy R."/>
        </authorList>
    </citation>
    <scope>NUCLEOTIDE SEQUENCE</scope>
    <source>
        <strain evidence="3">ChiGjej4B4-12881</strain>
    </source>
</reference>
<dbReference type="Gene3D" id="3.40.50.2300">
    <property type="match status" value="2"/>
</dbReference>
<dbReference type="Proteomes" id="UP000886780">
    <property type="component" value="Unassembled WGS sequence"/>
</dbReference>
<dbReference type="AlphaFoldDB" id="A0A9D1W6D5"/>
<proteinExistence type="predicted"/>
<protein>
    <submittedName>
        <fullName evidence="3">ABC transporter substrate-binding protein</fullName>
    </submittedName>
</protein>
<dbReference type="InterPro" id="IPR007487">
    <property type="entry name" value="ABC_transpt-TYRBP-like"/>
</dbReference>
<dbReference type="EMBL" id="DXEU01000138">
    <property type="protein sequence ID" value="HIX52667.1"/>
    <property type="molecule type" value="Genomic_DNA"/>
</dbReference>
<accession>A0A9D1W6D5</accession>